<organism evidence="3 4">
    <name type="scientific">Sordaria macrospora</name>
    <dbReference type="NCBI Taxonomy" id="5147"/>
    <lineage>
        <taxon>Eukaryota</taxon>
        <taxon>Fungi</taxon>
        <taxon>Dikarya</taxon>
        <taxon>Ascomycota</taxon>
        <taxon>Pezizomycotina</taxon>
        <taxon>Sordariomycetes</taxon>
        <taxon>Sordariomycetidae</taxon>
        <taxon>Sordariales</taxon>
        <taxon>Sordariaceae</taxon>
        <taxon>Sordaria</taxon>
    </lineage>
</organism>
<evidence type="ECO:0000256" key="1">
    <source>
        <dbReference type="SAM" id="MobiDB-lite"/>
    </source>
</evidence>
<dbReference type="GO" id="GO:0030674">
    <property type="term" value="F:protein-macromolecule adaptor activity"/>
    <property type="evidence" value="ECO:0007669"/>
    <property type="project" value="TreeGrafter"/>
</dbReference>
<feature type="compositionally biased region" description="Low complexity" evidence="1">
    <location>
        <begin position="548"/>
        <end position="566"/>
    </location>
</feature>
<dbReference type="Pfam" id="PF13002">
    <property type="entry name" value="LDB19"/>
    <property type="match status" value="1"/>
</dbReference>
<dbReference type="InterPro" id="IPR014752">
    <property type="entry name" value="Arrestin-like_C"/>
</dbReference>
<proteinExistence type="predicted"/>
<protein>
    <recommendedName>
        <fullName evidence="2">LDB19 N-terminal domain-containing protein</fullName>
    </recommendedName>
</protein>
<evidence type="ECO:0000259" key="2">
    <source>
        <dbReference type="Pfam" id="PF13002"/>
    </source>
</evidence>
<dbReference type="AlphaFoldDB" id="A0A8S8ZGZ6"/>
<feature type="region of interest" description="Disordered" evidence="1">
    <location>
        <begin position="544"/>
        <end position="574"/>
    </location>
</feature>
<feature type="domain" description="LDB19 N-terminal" evidence="2">
    <location>
        <begin position="195"/>
        <end position="372"/>
    </location>
</feature>
<dbReference type="Gene3D" id="2.60.40.640">
    <property type="match status" value="1"/>
</dbReference>
<name>A0A8S8ZGZ6_SORMA</name>
<feature type="region of interest" description="Disordered" evidence="1">
    <location>
        <begin position="366"/>
        <end position="399"/>
    </location>
</feature>
<reference evidence="3 4" key="1">
    <citation type="submission" date="2017-07" db="EMBL/GenBank/DDBJ databases">
        <title>Genome sequence of the Sordaria macrospora wild type strain R19027.</title>
        <authorList>
            <person name="Nowrousian M."/>
            <person name="Teichert I."/>
            <person name="Kueck U."/>
        </authorList>
    </citation>
    <scope>NUCLEOTIDE SEQUENCE [LARGE SCALE GENOMIC DNA]</scope>
    <source>
        <strain evidence="3 4">R19027</strain>
        <tissue evidence="3">Mycelium</tissue>
    </source>
</reference>
<dbReference type="InterPro" id="IPR050357">
    <property type="entry name" value="Arrestin_domain-protein"/>
</dbReference>
<feature type="region of interest" description="Disordered" evidence="1">
    <location>
        <begin position="23"/>
        <end position="139"/>
    </location>
</feature>
<dbReference type="VEuPathDB" id="FungiDB:SMAC_07873"/>
<comment type="caution">
    <text evidence="3">The sequence shown here is derived from an EMBL/GenBank/DDBJ whole genome shotgun (WGS) entry which is preliminary data.</text>
</comment>
<dbReference type="InterPro" id="IPR024391">
    <property type="entry name" value="LDB19_N"/>
</dbReference>
<sequence>MPHRVVDFLRSSANTLEFQVSTFTKSTKTSRRRESPTGAARVGQGSTERVAYASSEEDDSSNNSSTATATLPRSPLLRNADSSDSAHTTSSTSSTNTSKEVANAKDHHHHHHHHKEKDHHHHHRISFPGMHFGRSSKDVHAHAPASLDWKLESPPIVLYNDPETSTGALVSGQIFLNVKEDHDLLDVESINATLQIHVTQKRPFTHHCHDCTHQYTEIKKWQFLDHPLVLAKGRHSFPFSVLLEGHLPASMDAPLASIAYEFKAEAVTKVNGTLQPAIKFEKVLDVKRSLGSSEVPHHSIRVFPPTNIKANVHYPHHIHPTGTNTLQIRLDGIARLNPKVGTMEYWKLKKLTWRLEEMSKSLAPACDKHAPKLPVPPAPAAEGSDAQPQPPKGLPRTETRIIGEKTIFSGWKSSYSSATDSHIELELDYHLSKSHSSPAVCDTRWTTPGTSTSSHEVSHQLMVEMVVSQEWAPVGKPNLVTHTGVGRILRMHFSSILTERGGIGISWDNEAPPIYQDVPESPPAYSELMMGGESMDGVVESDTLMLPSGLGSATASGRSSAVSSRRGSAEMQRR</sequence>
<dbReference type="Proteomes" id="UP000433876">
    <property type="component" value="Unassembled WGS sequence"/>
</dbReference>
<dbReference type="GO" id="GO:0070086">
    <property type="term" value="P:ubiquitin-dependent endocytosis"/>
    <property type="evidence" value="ECO:0007669"/>
    <property type="project" value="TreeGrafter"/>
</dbReference>
<gene>
    <name evidence="3" type="ORF">SMACR_07873</name>
</gene>
<dbReference type="GO" id="GO:0031625">
    <property type="term" value="F:ubiquitin protein ligase binding"/>
    <property type="evidence" value="ECO:0007669"/>
    <property type="project" value="TreeGrafter"/>
</dbReference>
<feature type="compositionally biased region" description="Low complexity" evidence="1">
    <location>
        <begin position="61"/>
        <end position="70"/>
    </location>
</feature>
<dbReference type="PANTHER" id="PTHR11188">
    <property type="entry name" value="ARRESTIN DOMAIN CONTAINING PROTEIN"/>
    <property type="match status" value="1"/>
</dbReference>
<feature type="compositionally biased region" description="Basic residues" evidence="1">
    <location>
        <begin position="106"/>
        <end position="125"/>
    </location>
</feature>
<dbReference type="GO" id="GO:0005886">
    <property type="term" value="C:plasma membrane"/>
    <property type="evidence" value="ECO:0007669"/>
    <property type="project" value="TreeGrafter"/>
</dbReference>
<feature type="compositionally biased region" description="Low complexity" evidence="1">
    <location>
        <begin position="79"/>
        <end position="98"/>
    </location>
</feature>
<evidence type="ECO:0000313" key="3">
    <source>
        <dbReference type="EMBL" id="KAA8628428.1"/>
    </source>
</evidence>
<dbReference type="OMA" id="MVVAEEW"/>
<dbReference type="EMBL" id="NMPR01000185">
    <property type="protein sequence ID" value="KAA8628428.1"/>
    <property type="molecule type" value="Genomic_DNA"/>
</dbReference>
<accession>A0A8S8ZGZ6</accession>
<dbReference type="PANTHER" id="PTHR11188:SF76">
    <property type="entry name" value="PROTEIN LDB19"/>
    <property type="match status" value="1"/>
</dbReference>
<evidence type="ECO:0000313" key="4">
    <source>
        <dbReference type="Proteomes" id="UP000433876"/>
    </source>
</evidence>
<dbReference type="GO" id="GO:0005829">
    <property type="term" value="C:cytosol"/>
    <property type="evidence" value="ECO:0007669"/>
    <property type="project" value="TreeGrafter"/>
</dbReference>